<protein>
    <submittedName>
        <fullName evidence="4">Transposase</fullName>
    </submittedName>
</protein>
<dbReference type="WBParaSite" id="NBR_0000132301-mRNA-1">
    <property type="protein sequence ID" value="NBR_0000132301-mRNA-1"/>
    <property type="gene ID" value="NBR_0000132301"/>
</dbReference>
<evidence type="ECO:0000313" key="2">
    <source>
        <dbReference type="EMBL" id="VDL64701.1"/>
    </source>
</evidence>
<proteinExistence type="predicted"/>
<reference evidence="4" key="1">
    <citation type="submission" date="2017-02" db="UniProtKB">
        <authorList>
            <consortium name="WormBaseParasite"/>
        </authorList>
    </citation>
    <scope>IDENTIFICATION</scope>
</reference>
<feature type="region of interest" description="Disordered" evidence="1">
    <location>
        <begin position="47"/>
        <end position="88"/>
    </location>
</feature>
<dbReference type="Proteomes" id="UP000271162">
    <property type="component" value="Unassembled WGS sequence"/>
</dbReference>
<evidence type="ECO:0000313" key="4">
    <source>
        <dbReference type="WBParaSite" id="NBR_0000132301-mRNA-1"/>
    </source>
</evidence>
<gene>
    <name evidence="2" type="ORF">NBR_LOCUS1324</name>
</gene>
<feature type="compositionally biased region" description="Basic and acidic residues" evidence="1">
    <location>
        <begin position="47"/>
        <end position="66"/>
    </location>
</feature>
<dbReference type="AlphaFoldDB" id="A0A0N4XFM1"/>
<dbReference type="EMBL" id="UYSL01000999">
    <property type="protein sequence ID" value="VDL64701.1"/>
    <property type="molecule type" value="Genomic_DNA"/>
</dbReference>
<reference evidence="2 3" key="2">
    <citation type="submission" date="2018-11" db="EMBL/GenBank/DDBJ databases">
        <authorList>
            <consortium name="Pathogen Informatics"/>
        </authorList>
    </citation>
    <scope>NUCLEOTIDE SEQUENCE [LARGE SCALE GENOMIC DNA]</scope>
</reference>
<name>A0A0N4XFM1_NIPBR</name>
<evidence type="ECO:0000256" key="1">
    <source>
        <dbReference type="SAM" id="MobiDB-lite"/>
    </source>
</evidence>
<sequence length="88" mass="10475">MLRRLDETIAELEKIVHEKEATLRRKPFREHVPPLFDSLWESFENASERLKKEPNVSNKLSREAKTARTMQNKKTNGFKPKSKLRKKK</sequence>
<accession>A0A0N4XFM1</accession>
<keyword evidence="3" id="KW-1185">Reference proteome</keyword>
<organism evidence="4">
    <name type="scientific">Nippostrongylus brasiliensis</name>
    <name type="common">Rat hookworm</name>
    <dbReference type="NCBI Taxonomy" id="27835"/>
    <lineage>
        <taxon>Eukaryota</taxon>
        <taxon>Metazoa</taxon>
        <taxon>Ecdysozoa</taxon>
        <taxon>Nematoda</taxon>
        <taxon>Chromadorea</taxon>
        <taxon>Rhabditida</taxon>
        <taxon>Rhabditina</taxon>
        <taxon>Rhabditomorpha</taxon>
        <taxon>Strongyloidea</taxon>
        <taxon>Heligmosomidae</taxon>
        <taxon>Nippostrongylus</taxon>
    </lineage>
</organism>
<evidence type="ECO:0000313" key="3">
    <source>
        <dbReference type="Proteomes" id="UP000271162"/>
    </source>
</evidence>